<feature type="region of interest" description="Disordered" evidence="1">
    <location>
        <begin position="104"/>
        <end position="127"/>
    </location>
</feature>
<evidence type="ECO:0000256" key="1">
    <source>
        <dbReference type="SAM" id="MobiDB-lite"/>
    </source>
</evidence>
<organism evidence="2 3">
    <name type="scientific">Paractinoplanes aksuensis</name>
    <dbReference type="NCBI Taxonomy" id="2939490"/>
    <lineage>
        <taxon>Bacteria</taxon>
        <taxon>Bacillati</taxon>
        <taxon>Actinomycetota</taxon>
        <taxon>Actinomycetes</taxon>
        <taxon>Micromonosporales</taxon>
        <taxon>Micromonosporaceae</taxon>
        <taxon>Paractinoplanes</taxon>
    </lineage>
</organism>
<name>A0ABT1E1X4_9ACTN</name>
<dbReference type="RefSeq" id="WP_253242294.1">
    <property type="nucleotide sequence ID" value="NZ_JAMYJR010000042.1"/>
</dbReference>
<evidence type="ECO:0000313" key="2">
    <source>
        <dbReference type="EMBL" id="MCO8276261.1"/>
    </source>
</evidence>
<dbReference type="SUPFAM" id="SSF54909">
    <property type="entry name" value="Dimeric alpha+beta barrel"/>
    <property type="match status" value="1"/>
</dbReference>
<dbReference type="EMBL" id="JAMYJR010000042">
    <property type="protein sequence ID" value="MCO8276261.1"/>
    <property type="molecule type" value="Genomic_DNA"/>
</dbReference>
<dbReference type="Proteomes" id="UP001523369">
    <property type="component" value="Unassembled WGS sequence"/>
</dbReference>
<comment type="caution">
    <text evidence="2">The sequence shown here is derived from an EMBL/GenBank/DDBJ whole genome shotgun (WGS) entry which is preliminary data.</text>
</comment>
<sequence length="248" mass="27851">MPVTDFADCPIVELRRYQLRPQGFDELQRVFQGWLVDGQEQAGMRLGGQFRDRRSPDRFVWFRGFASMTRRQEALEAFYFGPAWRAHRDAANATMLDSDDVLLLRPTEPPHSPRPPAGAGGTGPTDSDPWAVVHVWSKVVDEAEALLCGGGHKILEQALGAPVAMWRTEPAENTFPRLPVQPGRHIVALTVFEDETQWRSATDRLRDDPGWRDVVERLDQAGVVTGIDLLQPTAASRHPRPVSRRRSG</sequence>
<accession>A0ABT1E1X4</accession>
<evidence type="ECO:0000313" key="3">
    <source>
        <dbReference type="Proteomes" id="UP001523369"/>
    </source>
</evidence>
<protein>
    <submittedName>
        <fullName evidence="2">NIPSNAP family protein</fullName>
    </submittedName>
</protein>
<gene>
    <name evidence="2" type="ORF">M1L60_37350</name>
</gene>
<reference evidence="2 3" key="1">
    <citation type="submission" date="2022-06" db="EMBL/GenBank/DDBJ databases">
        <title>New Species of the Genus Actinoplanes, ActinopZanes ferrugineus.</title>
        <authorList>
            <person name="Ding P."/>
        </authorList>
    </citation>
    <scope>NUCLEOTIDE SEQUENCE [LARGE SCALE GENOMIC DNA]</scope>
    <source>
        <strain evidence="2 3">TRM88003</strain>
    </source>
</reference>
<dbReference type="InterPro" id="IPR011008">
    <property type="entry name" value="Dimeric_a/b-barrel"/>
</dbReference>
<feature type="region of interest" description="Disordered" evidence="1">
    <location>
        <begin position="229"/>
        <end position="248"/>
    </location>
</feature>
<feature type="compositionally biased region" description="Basic residues" evidence="1">
    <location>
        <begin position="237"/>
        <end position="248"/>
    </location>
</feature>
<proteinExistence type="predicted"/>
<keyword evidence="3" id="KW-1185">Reference proteome</keyword>
<dbReference type="Gene3D" id="3.30.70.100">
    <property type="match status" value="1"/>
</dbReference>
<feature type="compositionally biased region" description="Pro residues" evidence="1">
    <location>
        <begin position="107"/>
        <end position="116"/>
    </location>
</feature>